<dbReference type="Proteomes" id="UP001208570">
    <property type="component" value="Unassembled WGS sequence"/>
</dbReference>
<feature type="compositionally biased region" description="Basic and acidic residues" evidence="1">
    <location>
        <begin position="61"/>
        <end position="72"/>
    </location>
</feature>
<evidence type="ECO:0000313" key="4">
    <source>
        <dbReference type="Proteomes" id="UP001208570"/>
    </source>
</evidence>
<dbReference type="GO" id="GO:0042981">
    <property type="term" value="P:regulation of apoptotic process"/>
    <property type="evidence" value="ECO:0007669"/>
    <property type="project" value="InterPro"/>
</dbReference>
<name>A0AAD9N8Y8_9ANNE</name>
<reference evidence="3" key="1">
    <citation type="journal article" date="2023" name="Mol. Biol. Evol.">
        <title>Third-Generation Sequencing Reveals the Adaptive Role of the Epigenome in Three Deep-Sea Polychaetes.</title>
        <authorList>
            <person name="Perez M."/>
            <person name="Aroh O."/>
            <person name="Sun Y."/>
            <person name="Lan Y."/>
            <person name="Juniper S.K."/>
            <person name="Young C.R."/>
            <person name="Angers B."/>
            <person name="Qian P.Y."/>
        </authorList>
    </citation>
    <scope>NUCLEOTIDE SEQUENCE</scope>
    <source>
        <strain evidence="3">P08H-3</strain>
    </source>
</reference>
<feature type="domain" description="CARD" evidence="2">
    <location>
        <begin position="220"/>
        <end position="295"/>
    </location>
</feature>
<dbReference type="PANTHER" id="PTHR24114:SF2">
    <property type="entry name" value="F-BOX DOMAIN-CONTAINING PROTEIN-RELATED"/>
    <property type="match status" value="1"/>
</dbReference>
<evidence type="ECO:0000259" key="2">
    <source>
        <dbReference type="PROSITE" id="PS50209"/>
    </source>
</evidence>
<feature type="compositionally biased region" description="Low complexity" evidence="1">
    <location>
        <begin position="116"/>
        <end position="135"/>
    </location>
</feature>
<feature type="compositionally biased region" description="Polar residues" evidence="1">
    <location>
        <begin position="77"/>
        <end position="89"/>
    </location>
</feature>
<dbReference type="Gene3D" id="1.10.533.10">
    <property type="entry name" value="Death Domain, Fas"/>
    <property type="match status" value="1"/>
</dbReference>
<protein>
    <recommendedName>
        <fullName evidence="2">CARD domain-containing protein</fullName>
    </recommendedName>
</protein>
<dbReference type="PANTHER" id="PTHR24114">
    <property type="entry name" value="LEUCINE RICH REPEAT FAMILY PROTEIN"/>
    <property type="match status" value="1"/>
</dbReference>
<dbReference type="Gene3D" id="3.80.10.10">
    <property type="entry name" value="Ribonuclease Inhibitor"/>
    <property type="match status" value="3"/>
</dbReference>
<dbReference type="SUPFAM" id="SSF52047">
    <property type="entry name" value="RNI-like"/>
    <property type="match status" value="1"/>
</dbReference>
<dbReference type="AlphaFoldDB" id="A0AAD9N8Y8"/>
<feature type="region of interest" description="Disordered" evidence="1">
    <location>
        <begin position="56"/>
        <end position="158"/>
    </location>
</feature>
<dbReference type="Pfam" id="PF00619">
    <property type="entry name" value="CARD"/>
    <property type="match status" value="1"/>
</dbReference>
<evidence type="ECO:0000256" key="1">
    <source>
        <dbReference type="SAM" id="MobiDB-lite"/>
    </source>
</evidence>
<dbReference type="SUPFAM" id="SSF47986">
    <property type="entry name" value="DEATH domain"/>
    <property type="match status" value="1"/>
</dbReference>
<sequence length="968" mass="105844">MGAIQCQGIRNPFSLGESVHIYNVVLCNRDTAILESRKAISQDYLLARPLSKSNGYGPHSDYYRASDNRHDVMPPYSQLTPSRSSYVTTGRSSSLRLPGSGHRKADYSYSTIGPESGFSSKASSSFDNANQSSSAPSTPETMIRRKPPPKPPRMRTSTDTLLRTPTMSMKSAGVHTLKSSIVDVTSALNYSLLPSFDRDETTNGDSPQLSLERSDVTSAAQDKVFSILEQTKEFLAFELEPDGILPYLVEKGVISRQDCADIRACLTEQARCELLIDVITSKGRREFLTFCDALRSVGCLGYLADFLEVLDTLVELATANVMRPIEKTATQSPNLRVRAFSFEGDRKCSACSCNNNNCEEQASFNDDASFDVDISYIHRDTEETRSVREVAAMKRRKRPLSITSEEFVLLDEADRYIPVISASLYNQCLKHQGINVIAGLLADYPCIRELSLVKNHMTAESMKILSKSLEKNRGLAKLDIRLNQIGDAGAVHLSRAISRHLSLRTLKLTSTGLSGLGCSHVIQGVAKSPRLTELDIGFNDMSEEACEALSKCLAANPALRRLRMRGNGITPYGARCIFKGLRRNCRVKYLDVSRNKIKDESLFVLCEVLLSNRTLSEINIENCTISAVGCSALARALKTNTSLRSLDLSMNNLEDQGATALGEGLKYNKALETLCLNMCSIGNVGFLRMLDALRHNTTISTLKLCYNNIGKRDEVDLGLDIPEIRPASVTEAHLETELVPNTSLILKSPRRSQSMIEKTNSVEVSDVERAHQRNLSASLNADSNIYMNSGDMSPININATRPSSLPLSSKSADATKHPILPVHYPPNPAYSLSIKSSPVCSPPGTSAPSTPSFDSVPQSFLASPVSYQSSSPIVSPATPGLSPSSPQLSPRSPIIATLRQSFTGRCTPAASSLDQVYETLCQVLQQNKDLKVLLWGNNFDDGQEDMILNEVNAVSNSTGAALQLRSVS</sequence>
<keyword evidence="4" id="KW-1185">Reference proteome</keyword>
<accession>A0AAD9N8Y8</accession>
<evidence type="ECO:0000313" key="3">
    <source>
        <dbReference type="EMBL" id="KAK2161260.1"/>
    </source>
</evidence>
<proteinExistence type="predicted"/>
<dbReference type="InterPro" id="IPR032675">
    <property type="entry name" value="LRR_dom_sf"/>
</dbReference>
<dbReference type="InterPro" id="IPR001315">
    <property type="entry name" value="CARD"/>
</dbReference>
<dbReference type="InterPro" id="IPR011029">
    <property type="entry name" value="DEATH-like_dom_sf"/>
</dbReference>
<gene>
    <name evidence="3" type="ORF">LSH36_119g02020</name>
</gene>
<dbReference type="PROSITE" id="PS50209">
    <property type="entry name" value="CARD"/>
    <property type="match status" value="1"/>
</dbReference>
<dbReference type="InterPro" id="IPR052394">
    <property type="entry name" value="LRR-containing"/>
</dbReference>
<comment type="caution">
    <text evidence="3">The sequence shown here is derived from an EMBL/GenBank/DDBJ whole genome shotgun (WGS) entry which is preliminary data.</text>
</comment>
<feature type="compositionally biased region" description="Low complexity" evidence="1">
    <location>
        <begin position="90"/>
        <end position="100"/>
    </location>
</feature>
<dbReference type="SMART" id="SM00368">
    <property type="entry name" value="LRR_RI"/>
    <property type="match status" value="9"/>
</dbReference>
<dbReference type="Pfam" id="PF13516">
    <property type="entry name" value="LRR_6"/>
    <property type="match status" value="5"/>
</dbReference>
<dbReference type="CDD" id="cd01671">
    <property type="entry name" value="CARD"/>
    <property type="match status" value="1"/>
</dbReference>
<organism evidence="3 4">
    <name type="scientific">Paralvinella palmiformis</name>
    <dbReference type="NCBI Taxonomy" id="53620"/>
    <lineage>
        <taxon>Eukaryota</taxon>
        <taxon>Metazoa</taxon>
        <taxon>Spiralia</taxon>
        <taxon>Lophotrochozoa</taxon>
        <taxon>Annelida</taxon>
        <taxon>Polychaeta</taxon>
        <taxon>Sedentaria</taxon>
        <taxon>Canalipalpata</taxon>
        <taxon>Terebellida</taxon>
        <taxon>Terebelliformia</taxon>
        <taxon>Alvinellidae</taxon>
        <taxon>Paralvinella</taxon>
    </lineage>
</organism>
<dbReference type="EMBL" id="JAODUP010000119">
    <property type="protein sequence ID" value="KAK2161260.1"/>
    <property type="molecule type" value="Genomic_DNA"/>
</dbReference>
<dbReference type="InterPro" id="IPR001611">
    <property type="entry name" value="Leu-rich_rpt"/>
</dbReference>